<dbReference type="STRING" id="161899.CSING_01190"/>
<sequence length="208" mass="22514">MPSTPHTTPKDAKAGRLNITDLMNIGIFFVINLVAGVVIAFIGITPITYVMITSVQALILGIPMMLFLAKVHKPGMVFIFLLLSGLASLLLGLGIWPLLLSLVMAVFAELILRAGKYTSAIHSVIAYAFIAVSPTASYIPLFFTTRRYIESSGMQTKYGASFADGLTSIGQMTWLFLIIVIVTFVCGILGGILGRRIFTKHFQRAGIA</sequence>
<organism evidence="2 3">
    <name type="scientific">Corynebacterium singulare</name>
    <dbReference type="NCBI Taxonomy" id="161899"/>
    <lineage>
        <taxon>Bacteria</taxon>
        <taxon>Bacillati</taxon>
        <taxon>Actinomycetota</taxon>
        <taxon>Actinomycetes</taxon>
        <taxon>Mycobacteriales</taxon>
        <taxon>Corynebacteriaceae</taxon>
        <taxon>Corynebacterium</taxon>
    </lineage>
</organism>
<gene>
    <name evidence="2" type="primary">irp2G</name>
    <name evidence="2" type="ORF">CSING_01190</name>
</gene>
<feature type="transmembrane region" description="Helical" evidence="1">
    <location>
        <begin position="49"/>
        <end position="69"/>
    </location>
</feature>
<evidence type="ECO:0000256" key="1">
    <source>
        <dbReference type="SAM" id="Phobius"/>
    </source>
</evidence>
<dbReference type="KEGG" id="csx:CSING_01190"/>
<name>A0A0B6F020_9CORY</name>
<keyword evidence="1" id="KW-0812">Transmembrane</keyword>
<evidence type="ECO:0000313" key="2">
    <source>
        <dbReference type="EMBL" id="AJI77800.1"/>
    </source>
</evidence>
<feature type="transmembrane region" description="Helical" evidence="1">
    <location>
        <begin position="174"/>
        <end position="194"/>
    </location>
</feature>
<feature type="transmembrane region" description="Helical" evidence="1">
    <location>
        <begin position="22"/>
        <end position="42"/>
    </location>
</feature>
<dbReference type="Proteomes" id="UP000031890">
    <property type="component" value="Chromosome"/>
</dbReference>
<dbReference type="NCBIfam" id="TIGR02185">
    <property type="entry name" value="Trep_Strep"/>
    <property type="match status" value="1"/>
</dbReference>
<dbReference type="Pfam" id="PF09605">
    <property type="entry name" value="Trep_Strep"/>
    <property type="match status" value="1"/>
</dbReference>
<dbReference type="RefSeq" id="WP_014307391.1">
    <property type="nucleotide sequence ID" value="NZ_CP010827.1"/>
</dbReference>
<proteinExistence type="predicted"/>
<dbReference type="OrthoDB" id="9781459at2"/>
<dbReference type="EMBL" id="CP010827">
    <property type="protein sequence ID" value="AJI77800.1"/>
    <property type="molecule type" value="Genomic_DNA"/>
</dbReference>
<evidence type="ECO:0000313" key="3">
    <source>
        <dbReference type="Proteomes" id="UP000031890"/>
    </source>
</evidence>
<feature type="transmembrane region" description="Helical" evidence="1">
    <location>
        <begin position="120"/>
        <end position="143"/>
    </location>
</feature>
<feature type="transmembrane region" description="Helical" evidence="1">
    <location>
        <begin position="75"/>
        <end position="108"/>
    </location>
</feature>
<keyword evidence="1" id="KW-0472">Membrane</keyword>
<dbReference type="AlphaFoldDB" id="A0A0B6F020"/>
<reference evidence="2 3" key="1">
    <citation type="journal article" date="2015" name="Genome Announc.">
        <title>Complete Genome Sequence and Annotation of Corynebacterium singulare DSM 44357, Isolated from a Human Semen Specimen.</title>
        <authorList>
            <person name="Merten M."/>
            <person name="Brinkrolf K."/>
            <person name="Albersmeier A."/>
            <person name="Kutter Y."/>
            <person name="Ruckert C."/>
            <person name="Tauch A."/>
        </authorList>
    </citation>
    <scope>NUCLEOTIDE SEQUENCE [LARGE SCALE GENOMIC DNA]</scope>
    <source>
        <strain evidence="2">IBS B52218</strain>
    </source>
</reference>
<protein>
    <submittedName>
        <fullName evidence="2">Conserved hypothetical integral membrane protein TIGR02185</fullName>
    </submittedName>
</protein>
<dbReference type="InterPro" id="IPR011733">
    <property type="entry name" value="CHP02185_IM"/>
</dbReference>
<dbReference type="GeneID" id="97333223"/>
<accession>A0A0B6F020</accession>
<dbReference type="HOGENOM" id="CLU_093450_1_0_11"/>
<keyword evidence="1" id="KW-1133">Transmembrane helix</keyword>